<feature type="region of interest" description="Disordered" evidence="1">
    <location>
        <begin position="107"/>
        <end position="127"/>
    </location>
</feature>
<dbReference type="EMBL" id="MU842808">
    <property type="protein sequence ID" value="KAK2035511.1"/>
    <property type="molecule type" value="Genomic_DNA"/>
</dbReference>
<name>A0AAD9HW29_9PEZI</name>
<organism evidence="2 3">
    <name type="scientific">Colletotrichum zoysiae</name>
    <dbReference type="NCBI Taxonomy" id="1216348"/>
    <lineage>
        <taxon>Eukaryota</taxon>
        <taxon>Fungi</taxon>
        <taxon>Dikarya</taxon>
        <taxon>Ascomycota</taxon>
        <taxon>Pezizomycotina</taxon>
        <taxon>Sordariomycetes</taxon>
        <taxon>Hypocreomycetidae</taxon>
        <taxon>Glomerellales</taxon>
        <taxon>Glomerellaceae</taxon>
        <taxon>Colletotrichum</taxon>
        <taxon>Colletotrichum graminicola species complex</taxon>
    </lineage>
</organism>
<reference evidence="2" key="1">
    <citation type="submission" date="2021-06" db="EMBL/GenBank/DDBJ databases">
        <title>Comparative genomics, transcriptomics and evolutionary studies reveal genomic signatures of adaptation to plant cell wall in hemibiotrophic fungi.</title>
        <authorList>
            <consortium name="DOE Joint Genome Institute"/>
            <person name="Baroncelli R."/>
            <person name="Diaz J.F."/>
            <person name="Benocci T."/>
            <person name="Peng M."/>
            <person name="Battaglia E."/>
            <person name="Haridas S."/>
            <person name="Andreopoulos W."/>
            <person name="Labutti K."/>
            <person name="Pangilinan J."/>
            <person name="Floch G.L."/>
            <person name="Makela M.R."/>
            <person name="Henrissat B."/>
            <person name="Grigoriev I.V."/>
            <person name="Crouch J.A."/>
            <person name="De Vries R.P."/>
            <person name="Sukno S.A."/>
            <person name="Thon M.R."/>
        </authorList>
    </citation>
    <scope>NUCLEOTIDE SEQUENCE</scope>
    <source>
        <strain evidence="2">MAFF235873</strain>
    </source>
</reference>
<dbReference type="AlphaFoldDB" id="A0AAD9HW29"/>
<accession>A0AAD9HW29</accession>
<proteinExistence type="predicted"/>
<gene>
    <name evidence="2" type="ORF">LX32DRAFT_1448</name>
</gene>
<protein>
    <submittedName>
        <fullName evidence="2">Uncharacterized protein</fullName>
    </submittedName>
</protein>
<feature type="region of interest" description="Disordered" evidence="1">
    <location>
        <begin position="150"/>
        <end position="204"/>
    </location>
</feature>
<evidence type="ECO:0000313" key="3">
    <source>
        <dbReference type="Proteomes" id="UP001232148"/>
    </source>
</evidence>
<dbReference type="Proteomes" id="UP001232148">
    <property type="component" value="Unassembled WGS sequence"/>
</dbReference>
<comment type="caution">
    <text evidence="2">The sequence shown here is derived from an EMBL/GenBank/DDBJ whole genome shotgun (WGS) entry which is preliminary data.</text>
</comment>
<evidence type="ECO:0000313" key="2">
    <source>
        <dbReference type="EMBL" id="KAK2035511.1"/>
    </source>
</evidence>
<evidence type="ECO:0000256" key="1">
    <source>
        <dbReference type="SAM" id="MobiDB-lite"/>
    </source>
</evidence>
<sequence length="204" mass="21754">MRGSMNCIATSDGCLTGRSLVSKTCPGWYLSHGPPACPLLGPRAAAAAAAAEQAAGQETKPRDTFWGTRERLFPCAGRRPAARDWHGSRSGLSLSYFPLSASASFVRHQPRGSPRPPSPNALQNAPSPHHVCLTSAVFLLLWGARYGNGPEGQEDEEREGRRSLPSCLAVPPSQDHLVSSGRQKRVSFRQSTTVPPFPGGGGDR</sequence>
<keyword evidence="3" id="KW-1185">Reference proteome</keyword>